<dbReference type="Gene3D" id="1.10.10.10">
    <property type="entry name" value="Winged helix-like DNA-binding domain superfamily/Winged helix DNA-binding domain"/>
    <property type="match status" value="1"/>
</dbReference>
<evidence type="ECO:0000256" key="3">
    <source>
        <dbReference type="ARBA" id="ARBA00023163"/>
    </source>
</evidence>
<keyword evidence="3" id="KW-0804">Transcription</keyword>
<dbReference type="SUPFAM" id="SSF46785">
    <property type="entry name" value="Winged helix' DNA-binding domain"/>
    <property type="match status" value="1"/>
</dbReference>
<reference evidence="6" key="1">
    <citation type="journal article" date="2014" name="Int. J. Syst. Evol. Microbiol.">
        <title>Complete genome sequence of Corynebacterium casei LMG S-19264T (=DSM 44701T), isolated from a smear-ripened cheese.</title>
        <authorList>
            <consortium name="US DOE Joint Genome Institute (JGI-PGF)"/>
            <person name="Walter F."/>
            <person name="Albersmeier A."/>
            <person name="Kalinowski J."/>
            <person name="Ruckert C."/>
        </authorList>
    </citation>
    <scope>NUCLEOTIDE SEQUENCE</scope>
    <source>
        <strain evidence="6">JCM 3313</strain>
    </source>
</reference>
<name>A0A918AIQ5_9PSEU</name>
<dbReference type="InterPro" id="IPR036388">
    <property type="entry name" value="WH-like_DNA-bd_sf"/>
</dbReference>
<dbReference type="GO" id="GO:0003677">
    <property type="term" value="F:DNA binding"/>
    <property type="evidence" value="ECO:0007669"/>
    <property type="project" value="UniProtKB-KW"/>
</dbReference>
<feature type="region of interest" description="Disordered" evidence="4">
    <location>
        <begin position="140"/>
        <end position="171"/>
    </location>
</feature>
<evidence type="ECO:0000259" key="5">
    <source>
        <dbReference type="PROSITE" id="PS51118"/>
    </source>
</evidence>
<dbReference type="Proteomes" id="UP000639606">
    <property type="component" value="Unassembled WGS sequence"/>
</dbReference>
<sequence>MASTTEVEGFAVRHKSFGDMDCPTAQALDQVGEWWSLLVVRDALHGLTRFDEFQRSLGISPNSLTRRLTELVDAGLLVRRRYQERPPRDEYVLTDRGRDLQPVVEAMAAWGRRHADRQGAVRLVDAATGQVADPVLVDRRTGKPITPDEFRYAATERAHPAKRDRLPPAPA</sequence>
<dbReference type="EMBL" id="BMRG01000002">
    <property type="protein sequence ID" value="GGP42449.1"/>
    <property type="molecule type" value="Genomic_DNA"/>
</dbReference>
<accession>A0A918AIQ5</accession>
<dbReference type="InterPro" id="IPR036390">
    <property type="entry name" value="WH_DNA-bd_sf"/>
</dbReference>
<reference evidence="6" key="2">
    <citation type="submission" date="2020-09" db="EMBL/GenBank/DDBJ databases">
        <authorList>
            <person name="Sun Q."/>
            <person name="Ohkuma M."/>
        </authorList>
    </citation>
    <scope>NUCLEOTIDE SEQUENCE</scope>
    <source>
        <strain evidence="6">JCM 3313</strain>
    </source>
</reference>
<dbReference type="AlphaFoldDB" id="A0A918AIQ5"/>
<dbReference type="InterPro" id="IPR002577">
    <property type="entry name" value="HTH_HxlR"/>
</dbReference>
<dbReference type="PANTHER" id="PTHR33204:SF17">
    <property type="entry name" value="TRANSCRIPTIONAL REGULATORY PROTEIN"/>
    <property type="match status" value="1"/>
</dbReference>
<comment type="caution">
    <text evidence="6">The sequence shown here is derived from an EMBL/GenBank/DDBJ whole genome shotgun (WGS) entry which is preliminary data.</text>
</comment>
<dbReference type="RefSeq" id="WP_209615721.1">
    <property type="nucleotide sequence ID" value="NZ_BMRG01000002.1"/>
</dbReference>
<feature type="domain" description="HTH hxlR-type" evidence="5">
    <location>
        <begin position="22"/>
        <end position="119"/>
    </location>
</feature>
<keyword evidence="7" id="KW-1185">Reference proteome</keyword>
<dbReference type="PROSITE" id="PS51118">
    <property type="entry name" value="HTH_HXLR"/>
    <property type="match status" value="1"/>
</dbReference>
<protein>
    <submittedName>
        <fullName evidence="6">Transcriptional regulator</fullName>
    </submittedName>
</protein>
<evidence type="ECO:0000313" key="6">
    <source>
        <dbReference type="EMBL" id="GGP42449.1"/>
    </source>
</evidence>
<organism evidence="6 7">
    <name type="scientific">Saccharothrix coeruleofusca</name>
    <dbReference type="NCBI Taxonomy" id="33919"/>
    <lineage>
        <taxon>Bacteria</taxon>
        <taxon>Bacillati</taxon>
        <taxon>Actinomycetota</taxon>
        <taxon>Actinomycetes</taxon>
        <taxon>Pseudonocardiales</taxon>
        <taxon>Pseudonocardiaceae</taxon>
        <taxon>Saccharothrix</taxon>
    </lineage>
</organism>
<gene>
    <name evidence="6" type="ORF">GCM10010185_12410</name>
</gene>
<keyword evidence="2" id="KW-0238">DNA-binding</keyword>
<keyword evidence="1" id="KW-0805">Transcription regulation</keyword>
<evidence type="ECO:0000256" key="2">
    <source>
        <dbReference type="ARBA" id="ARBA00023125"/>
    </source>
</evidence>
<dbReference type="Pfam" id="PF01638">
    <property type="entry name" value="HxlR"/>
    <property type="match status" value="1"/>
</dbReference>
<evidence type="ECO:0000256" key="1">
    <source>
        <dbReference type="ARBA" id="ARBA00023015"/>
    </source>
</evidence>
<evidence type="ECO:0000313" key="7">
    <source>
        <dbReference type="Proteomes" id="UP000639606"/>
    </source>
</evidence>
<proteinExistence type="predicted"/>
<dbReference type="PANTHER" id="PTHR33204">
    <property type="entry name" value="TRANSCRIPTIONAL REGULATOR, MARR FAMILY"/>
    <property type="match status" value="1"/>
</dbReference>
<evidence type="ECO:0000256" key="4">
    <source>
        <dbReference type="SAM" id="MobiDB-lite"/>
    </source>
</evidence>